<dbReference type="AlphaFoldDB" id="V8PB65"/>
<dbReference type="Proteomes" id="UP000018936">
    <property type="component" value="Unassembled WGS sequence"/>
</dbReference>
<keyword evidence="2" id="KW-1185">Reference proteome</keyword>
<evidence type="ECO:0000313" key="2">
    <source>
        <dbReference type="Proteomes" id="UP000018936"/>
    </source>
</evidence>
<sequence>MCNNSNTTPNFGGLYHVKGVISLPYAEIEEPFEAWYNLTGNKSRIEYYNGQVVTLQLGCSEPYGALFKITPATTENVVNIQKCFLLNGTKESQVKPQGVFPDMKNFKSISDGSKNYCTFSAPQFFQQTMGNTNIPALVSFDRPEKAVPIEKQPMDRSHTASSACPLP</sequence>
<dbReference type="EMBL" id="AZIM01000403">
    <property type="protein sequence ID" value="ETE71241.1"/>
    <property type="molecule type" value="Genomic_DNA"/>
</dbReference>
<comment type="caution">
    <text evidence="1">The sequence shown here is derived from an EMBL/GenBank/DDBJ whole genome shotgun (WGS) entry which is preliminary data.</text>
</comment>
<proteinExistence type="predicted"/>
<evidence type="ECO:0000313" key="1">
    <source>
        <dbReference type="EMBL" id="ETE71241.1"/>
    </source>
</evidence>
<gene>
    <name evidence="1" type="ORF">L345_02953</name>
</gene>
<protein>
    <submittedName>
        <fullName evidence="1">Uncharacterized protein</fullName>
    </submittedName>
</protein>
<organism evidence="1 2">
    <name type="scientific">Ophiophagus hannah</name>
    <name type="common">King cobra</name>
    <name type="synonym">Naja hannah</name>
    <dbReference type="NCBI Taxonomy" id="8665"/>
    <lineage>
        <taxon>Eukaryota</taxon>
        <taxon>Metazoa</taxon>
        <taxon>Chordata</taxon>
        <taxon>Craniata</taxon>
        <taxon>Vertebrata</taxon>
        <taxon>Euteleostomi</taxon>
        <taxon>Lepidosauria</taxon>
        <taxon>Squamata</taxon>
        <taxon>Bifurcata</taxon>
        <taxon>Unidentata</taxon>
        <taxon>Episquamata</taxon>
        <taxon>Toxicofera</taxon>
        <taxon>Serpentes</taxon>
        <taxon>Colubroidea</taxon>
        <taxon>Elapidae</taxon>
        <taxon>Elapinae</taxon>
        <taxon>Ophiophagus</taxon>
    </lineage>
</organism>
<name>V8PB65_OPHHA</name>
<dbReference type="OrthoDB" id="65740at2759"/>
<accession>V8PB65</accession>
<reference evidence="1 2" key="1">
    <citation type="journal article" date="2013" name="Proc. Natl. Acad. Sci. U.S.A.">
        <title>The king cobra genome reveals dynamic gene evolution and adaptation in the snake venom system.</title>
        <authorList>
            <person name="Vonk F.J."/>
            <person name="Casewell N.R."/>
            <person name="Henkel C.V."/>
            <person name="Heimberg A.M."/>
            <person name="Jansen H.J."/>
            <person name="McCleary R.J."/>
            <person name="Kerkkamp H.M."/>
            <person name="Vos R.A."/>
            <person name="Guerreiro I."/>
            <person name="Calvete J.J."/>
            <person name="Wuster W."/>
            <person name="Woods A.E."/>
            <person name="Logan J.M."/>
            <person name="Harrison R.A."/>
            <person name="Castoe T.A."/>
            <person name="de Koning A.P."/>
            <person name="Pollock D.D."/>
            <person name="Yandell M."/>
            <person name="Calderon D."/>
            <person name="Renjifo C."/>
            <person name="Currier R.B."/>
            <person name="Salgado D."/>
            <person name="Pla D."/>
            <person name="Sanz L."/>
            <person name="Hyder A.S."/>
            <person name="Ribeiro J.M."/>
            <person name="Arntzen J.W."/>
            <person name="van den Thillart G.E."/>
            <person name="Boetzer M."/>
            <person name="Pirovano W."/>
            <person name="Dirks R.P."/>
            <person name="Spaink H.P."/>
            <person name="Duboule D."/>
            <person name="McGlinn E."/>
            <person name="Kini R.M."/>
            <person name="Richardson M.K."/>
        </authorList>
    </citation>
    <scope>NUCLEOTIDE SEQUENCE</scope>
    <source>
        <tissue evidence="1">Blood</tissue>
    </source>
</reference>